<dbReference type="InterPro" id="IPR036291">
    <property type="entry name" value="NAD(P)-bd_dom_sf"/>
</dbReference>
<organism evidence="2 3">
    <name type="scientific">Orchesella cincta</name>
    <name type="common">Springtail</name>
    <name type="synonym">Podura cincta</name>
    <dbReference type="NCBI Taxonomy" id="48709"/>
    <lineage>
        <taxon>Eukaryota</taxon>
        <taxon>Metazoa</taxon>
        <taxon>Ecdysozoa</taxon>
        <taxon>Arthropoda</taxon>
        <taxon>Hexapoda</taxon>
        <taxon>Collembola</taxon>
        <taxon>Entomobryomorpha</taxon>
        <taxon>Entomobryoidea</taxon>
        <taxon>Orchesellidae</taxon>
        <taxon>Orchesellinae</taxon>
        <taxon>Orchesella</taxon>
    </lineage>
</organism>
<gene>
    <name evidence="2" type="ORF">Ocin01_05520</name>
</gene>
<comment type="caution">
    <text evidence="2">The sequence shown here is derived from an EMBL/GenBank/DDBJ whole genome shotgun (WGS) entry which is preliminary data.</text>
</comment>
<evidence type="ECO:0000256" key="1">
    <source>
        <dbReference type="ARBA" id="ARBA00023002"/>
    </source>
</evidence>
<dbReference type="SUPFAM" id="SSF51735">
    <property type="entry name" value="NAD(P)-binding Rossmann-fold domains"/>
    <property type="match status" value="2"/>
</dbReference>
<dbReference type="Proteomes" id="UP000094527">
    <property type="component" value="Unassembled WGS sequence"/>
</dbReference>
<dbReference type="GO" id="GO:0016491">
    <property type="term" value="F:oxidoreductase activity"/>
    <property type="evidence" value="ECO:0007669"/>
    <property type="project" value="UniProtKB-KW"/>
</dbReference>
<evidence type="ECO:0000313" key="2">
    <source>
        <dbReference type="EMBL" id="ODN01181.1"/>
    </source>
</evidence>
<dbReference type="PANTHER" id="PTHR43157">
    <property type="entry name" value="PHOSPHATIDYLINOSITOL-GLYCAN BIOSYNTHESIS CLASS F PROTEIN-RELATED"/>
    <property type="match status" value="1"/>
</dbReference>
<keyword evidence="3" id="KW-1185">Reference proteome</keyword>
<accession>A0A1D2N7F8</accession>
<sequence length="712" mass="78820">MTFDITSSILTNYKITSSFAIASNPSSYYRLIKTSNNQVVKMAMSQAALVADYMGSITKHWFGFWKVNAEKVCDDEEDIKGKILAKRGAVVIMAVRDLEKGQVALDDIKKTLSPLEVQLELMKLDLGDLQSIKDFVKDFESKYSHLNILVNNAGFMDTNGKLLKTKDGFEQHVGVNHLGPFLLTRLLINSLKKGAPSRLVCVSSSNVAIATLDLDDLMMEKKVKTGDHGMEPYSISKLTNAICIKKFAETLEPDSGIKVIQLCPGFVKSDVFRNVKGVMNKIRNAVSLAFVGLTPHQGSETAVYCCVSKSVVAEPNEGKGDFYRFLKRWERGDKLLADYVKSEQGETLYRLSEEWIGLRDKNSRFKMPRSPFSRGMNYISDKTGHRFWSENATKVCDDEDDITGKIVIITGSNSGVGKEVAFQLAKRGAVVIMGVRDVQKGKLAVEDIKKSFPSSTIDLMTIDLGDLNSIKSFVAEFQSKYSHLDILVNNAGIMIVTKRSVTKDGFEENMAVNHFGTFLLTKLLLSSLTKGAPSRVVTLASTNLAIASLDLEDLMMEKRRKTGDNGREQYNSSKLAIAVCTRKLVSSLDPNCGIKFFLMCPGYVKTALFRDNGCCRKCLTNFGLCLGGINAHKGSETAVYLCLSKSVASGENSGKAEVYRFMKLWQFGENVLKEWDGTEQVEKLYAMTENLLGLHDTKSIAISKSVVVEAED</sequence>
<dbReference type="PANTHER" id="PTHR43157:SF31">
    <property type="entry name" value="PHOSPHATIDYLINOSITOL-GLYCAN BIOSYNTHESIS CLASS F PROTEIN"/>
    <property type="match status" value="1"/>
</dbReference>
<dbReference type="OMA" id="NCKRITK"/>
<dbReference type="STRING" id="48709.A0A1D2N7F8"/>
<dbReference type="PRINTS" id="PR00081">
    <property type="entry name" value="GDHRDH"/>
</dbReference>
<dbReference type="Pfam" id="PF00106">
    <property type="entry name" value="adh_short"/>
    <property type="match status" value="2"/>
</dbReference>
<evidence type="ECO:0000313" key="3">
    <source>
        <dbReference type="Proteomes" id="UP000094527"/>
    </source>
</evidence>
<reference evidence="2 3" key="1">
    <citation type="journal article" date="2016" name="Genome Biol. Evol.">
        <title>Gene Family Evolution Reflects Adaptation to Soil Environmental Stressors in the Genome of the Collembolan Orchesella cincta.</title>
        <authorList>
            <person name="Faddeeva-Vakhrusheva A."/>
            <person name="Derks M.F."/>
            <person name="Anvar S.Y."/>
            <person name="Agamennone V."/>
            <person name="Suring W."/>
            <person name="Smit S."/>
            <person name="van Straalen N.M."/>
            <person name="Roelofs D."/>
        </authorList>
    </citation>
    <scope>NUCLEOTIDE SEQUENCE [LARGE SCALE GENOMIC DNA]</scope>
    <source>
        <tissue evidence="2">Mixed pool</tissue>
    </source>
</reference>
<dbReference type="InterPro" id="IPR002347">
    <property type="entry name" value="SDR_fam"/>
</dbReference>
<name>A0A1D2N7F8_ORCCI</name>
<proteinExistence type="predicted"/>
<protein>
    <submittedName>
        <fullName evidence="2">Retinol dehydrogenase 11</fullName>
    </submittedName>
</protein>
<dbReference type="OrthoDB" id="191139at2759"/>
<dbReference type="Gene3D" id="3.40.50.720">
    <property type="entry name" value="NAD(P)-binding Rossmann-like Domain"/>
    <property type="match status" value="2"/>
</dbReference>
<dbReference type="EMBL" id="LJIJ01000168">
    <property type="protein sequence ID" value="ODN01181.1"/>
    <property type="molecule type" value="Genomic_DNA"/>
</dbReference>
<dbReference type="AlphaFoldDB" id="A0A1D2N7F8"/>
<keyword evidence="1" id="KW-0560">Oxidoreductase</keyword>